<evidence type="ECO:0000313" key="4">
    <source>
        <dbReference type="EMBL" id="CAG9801340.1"/>
    </source>
</evidence>
<feature type="transmembrane region" description="Helical" evidence="1">
    <location>
        <begin position="511"/>
        <end position="532"/>
    </location>
</feature>
<feature type="signal peptide" evidence="2">
    <location>
        <begin position="1"/>
        <end position="21"/>
    </location>
</feature>
<dbReference type="PANTHER" id="PTHR11161:SF4">
    <property type="entry name" value="DROP DEAD"/>
    <property type="match status" value="1"/>
</dbReference>
<dbReference type="Pfam" id="PF01757">
    <property type="entry name" value="Acyl_transf_3"/>
    <property type="match status" value="1"/>
</dbReference>
<reference evidence="4" key="2">
    <citation type="submission" date="2022-10" db="EMBL/GenBank/DDBJ databases">
        <authorList>
            <consortium name="ENA_rothamsted_submissions"/>
            <consortium name="culmorum"/>
            <person name="King R."/>
        </authorList>
    </citation>
    <scope>NUCLEOTIDE SEQUENCE</scope>
</reference>
<evidence type="ECO:0000256" key="1">
    <source>
        <dbReference type="SAM" id="Phobius"/>
    </source>
</evidence>
<dbReference type="GO" id="GO:0016747">
    <property type="term" value="F:acyltransferase activity, transferring groups other than amino-acyl groups"/>
    <property type="evidence" value="ECO:0007669"/>
    <property type="project" value="InterPro"/>
</dbReference>
<feature type="transmembrane region" description="Helical" evidence="1">
    <location>
        <begin position="237"/>
        <end position="254"/>
    </location>
</feature>
<feature type="transmembrane region" description="Helical" evidence="1">
    <location>
        <begin position="619"/>
        <end position="640"/>
    </location>
</feature>
<dbReference type="SMART" id="SM00703">
    <property type="entry name" value="NRF"/>
    <property type="match status" value="1"/>
</dbReference>
<dbReference type="EMBL" id="OU895877">
    <property type="protein sequence ID" value="CAG9801340.1"/>
    <property type="molecule type" value="Genomic_DNA"/>
</dbReference>
<feature type="transmembrane region" description="Helical" evidence="1">
    <location>
        <begin position="544"/>
        <end position="566"/>
    </location>
</feature>
<dbReference type="Proteomes" id="UP001153620">
    <property type="component" value="Chromosome 1"/>
</dbReference>
<accession>A0A9N9RRE6</accession>
<dbReference type="OrthoDB" id="4794873at2759"/>
<keyword evidence="2" id="KW-0732">Signal</keyword>
<keyword evidence="1" id="KW-0472">Membrane</keyword>
<evidence type="ECO:0000259" key="3">
    <source>
        <dbReference type="SMART" id="SM00703"/>
    </source>
</evidence>
<feature type="transmembrane region" description="Helical" evidence="1">
    <location>
        <begin position="660"/>
        <end position="678"/>
    </location>
</feature>
<evidence type="ECO:0000313" key="5">
    <source>
        <dbReference type="Proteomes" id="UP001153620"/>
    </source>
</evidence>
<organism evidence="4 5">
    <name type="scientific">Chironomus riparius</name>
    <dbReference type="NCBI Taxonomy" id="315576"/>
    <lineage>
        <taxon>Eukaryota</taxon>
        <taxon>Metazoa</taxon>
        <taxon>Ecdysozoa</taxon>
        <taxon>Arthropoda</taxon>
        <taxon>Hexapoda</taxon>
        <taxon>Insecta</taxon>
        <taxon>Pterygota</taxon>
        <taxon>Neoptera</taxon>
        <taxon>Endopterygota</taxon>
        <taxon>Diptera</taxon>
        <taxon>Nematocera</taxon>
        <taxon>Chironomoidea</taxon>
        <taxon>Chironomidae</taxon>
        <taxon>Chironominae</taxon>
        <taxon>Chironomus</taxon>
    </lineage>
</organism>
<reference evidence="4" key="1">
    <citation type="submission" date="2022-01" db="EMBL/GenBank/DDBJ databases">
        <authorList>
            <person name="King R."/>
        </authorList>
    </citation>
    <scope>NUCLEOTIDE SEQUENCE</scope>
</reference>
<feature type="transmembrane region" description="Helical" evidence="1">
    <location>
        <begin position="377"/>
        <end position="398"/>
    </location>
</feature>
<keyword evidence="5" id="KW-1185">Reference proteome</keyword>
<keyword evidence="1" id="KW-1133">Transmembrane helix</keyword>
<gene>
    <name evidence="4" type="ORF">CHIRRI_LOCUS4270</name>
</gene>
<feature type="transmembrane region" description="Helical" evidence="1">
    <location>
        <begin position="447"/>
        <end position="463"/>
    </location>
</feature>
<feature type="chain" id="PRO_5040167594" description="Nose resistant-to-fluoxetine protein N-terminal domain-containing protein" evidence="2">
    <location>
        <begin position="22"/>
        <end position="697"/>
    </location>
</feature>
<evidence type="ECO:0000256" key="2">
    <source>
        <dbReference type="SAM" id="SignalP"/>
    </source>
</evidence>
<feature type="transmembrane region" description="Helical" evidence="1">
    <location>
        <begin position="470"/>
        <end position="499"/>
    </location>
</feature>
<dbReference type="InterPro" id="IPR002656">
    <property type="entry name" value="Acyl_transf_3_dom"/>
</dbReference>
<dbReference type="PANTHER" id="PTHR11161">
    <property type="entry name" value="O-ACYLTRANSFERASE"/>
    <property type="match status" value="1"/>
</dbReference>
<dbReference type="Pfam" id="PF20146">
    <property type="entry name" value="NRF"/>
    <property type="match status" value="1"/>
</dbReference>
<dbReference type="AlphaFoldDB" id="A0A9N9RRE6"/>
<feature type="transmembrane region" description="Helical" evidence="1">
    <location>
        <begin position="578"/>
        <end position="598"/>
    </location>
</feature>
<name>A0A9N9RRE6_9DIPT</name>
<feature type="domain" description="Nose resistant-to-fluoxetine protein N-terminal" evidence="3">
    <location>
        <begin position="69"/>
        <end position="221"/>
    </location>
</feature>
<keyword evidence="1" id="KW-0812">Transmembrane</keyword>
<proteinExistence type="predicted"/>
<dbReference type="InterPro" id="IPR052728">
    <property type="entry name" value="O2_lipid_transport_reg"/>
</dbReference>
<feature type="transmembrane region" description="Helical" evidence="1">
    <location>
        <begin position="333"/>
        <end position="357"/>
    </location>
</feature>
<protein>
    <recommendedName>
        <fullName evidence="3">Nose resistant-to-fluoxetine protein N-terminal domain-containing protein</fullName>
    </recommendedName>
</protein>
<sequence>MRNCKMFKWILLVISVNFVNGLRNSSITLNNQNVTFSASLTEASFSRHHLPWFLKLSPFFDLTKVPQVSETCRHDFQIFLDALDRLDLWALKMHDATAKLPSGVFNGNLNQYGDYDMCLDVIASEDEFQGKYCIAYVQPRSRNGTFKDLLKLVQSHEFFKSNFDDCGHRTPRFSHINWAVCIPSSCSAKDLEIGIKTYLDEYSENTDIIIDVKVDEDMCQLKRETSINALDKNTRRVIILLVTILFICALSTIYDMRTQMPKNEWFTTFSLSRNIQELLNTDENPNDIQTVHGIRMLNALVLMATHKSMSILFNPFTNRSEMTKRLANPFLLVYASAASLYTDVFLMLSGCLTVYTFYGRLQKGKQVKLWREILDRYFRIIPSVIFLILFCTFVLPLLGSGPMWNLVVTSHAEICKKYWWRNMLFVQNWFGYNSICLTNTHHVGIDMQLFVAATILTPILYKYPKRGLQLIIGLALLSTIARFYVTIIHELSIHIFFGISLQKIAEVADRMYIIPPFRFTVYSMGMLLGYILRKHKNYIPSDKIVRLGWSTAFLSFVITSIASIRLNFPDHVYNKLESGVYAAFAPAGWCLFSAWIIYISEKGSKSPIVQIFRLKVQRFFTKIAFAVYLTQFPIFFYNVGKVRNAEYFEFWKVMYNVEELTTIFVCSVILHLLIEAPFNNIRKLIFDKKVVTVKKVD</sequence>
<dbReference type="InterPro" id="IPR006621">
    <property type="entry name" value="Nose-resist-to-fluoxetine_N"/>
</dbReference>